<evidence type="ECO:0000313" key="12">
    <source>
        <dbReference type="EMBL" id="EWS77719.1"/>
    </source>
</evidence>
<reference evidence="12 14" key="1">
    <citation type="journal article" date="2014" name="Genome Announc.">
        <title>Draft Genome Sequence of Xylella fastidiosa Pear Leaf Scorch Strain in Taiwan.</title>
        <authorList>
            <person name="Su C.C."/>
            <person name="Deng W.L."/>
            <person name="Jan F.J."/>
            <person name="Chang C.J."/>
            <person name="Huang H."/>
            <person name="Chen J."/>
        </authorList>
    </citation>
    <scope>NUCLEOTIDE SEQUENCE [LARGE SCALE GENOMIC DNA]</scope>
    <source>
        <strain evidence="12 14">PLS229</strain>
    </source>
</reference>
<sequence>MSPLCYDIFDSPIGMLTIVADTDALCHVMFPSNRHTTQGHEHWHYAPDAMLLQQARTQLLEYLHGERHTFALPLRPRGTPFQCAVWHALTEISFGQTWSYAQLAAHVGRPGASRAVGATNARNPLPIVLPCHRVIGSNGALTGFNGGLATKHALLCLEGIAPTDTHKAVMKS</sequence>
<evidence type="ECO:0000256" key="3">
    <source>
        <dbReference type="ARBA" id="ARBA00022490"/>
    </source>
</evidence>
<evidence type="ECO:0000256" key="7">
    <source>
        <dbReference type="ARBA" id="ARBA00023204"/>
    </source>
</evidence>
<gene>
    <name evidence="12" type="ORF">AF72_09390</name>
    <name evidence="13" type="ORF">LPH55_00245</name>
</gene>
<dbReference type="PANTHER" id="PTHR10815:SF5">
    <property type="entry name" value="METHYLATED-DNA--PROTEIN-CYSTEINE METHYLTRANSFERASE"/>
    <property type="match status" value="1"/>
</dbReference>
<evidence type="ECO:0000313" key="14">
    <source>
        <dbReference type="Proteomes" id="UP000020406"/>
    </source>
</evidence>
<keyword evidence="4 9" id="KW-0489">Methyltransferase</keyword>
<dbReference type="NCBIfam" id="TIGR00589">
    <property type="entry name" value="ogt"/>
    <property type="match status" value="1"/>
</dbReference>
<dbReference type="Pfam" id="PF01035">
    <property type="entry name" value="DNA_binding_1"/>
    <property type="match status" value="1"/>
</dbReference>
<evidence type="ECO:0000313" key="13">
    <source>
        <dbReference type="EMBL" id="MCD8471938.1"/>
    </source>
</evidence>
<dbReference type="GeneID" id="68901673"/>
<dbReference type="RefSeq" id="WP_038271739.1">
    <property type="nucleotide sequence ID" value="NZ_CP053627.1"/>
</dbReference>
<comment type="subcellular location">
    <subcellularLocation>
        <location evidence="9">Cytoplasm</location>
    </subcellularLocation>
</comment>
<comment type="catalytic activity">
    <reaction evidence="8 9">
        <text>a 6-O-methyl-2'-deoxyguanosine in DNA + L-cysteinyl-[protein] = S-methyl-L-cysteinyl-[protein] + a 2'-deoxyguanosine in DNA</text>
        <dbReference type="Rhea" id="RHEA:24000"/>
        <dbReference type="Rhea" id="RHEA-COMP:10131"/>
        <dbReference type="Rhea" id="RHEA-COMP:10132"/>
        <dbReference type="Rhea" id="RHEA-COMP:11367"/>
        <dbReference type="Rhea" id="RHEA-COMP:11368"/>
        <dbReference type="ChEBI" id="CHEBI:29950"/>
        <dbReference type="ChEBI" id="CHEBI:82612"/>
        <dbReference type="ChEBI" id="CHEBI:85445"/>
        <dbReference type="ChEBI" id="CHEBI:85448"/>
        <dbReference type="EC" id="2.1.1.63"/>
    </reaction>
</comment>
<comment type="caution">
    <text evidence="12">The sequence shown here is derived from an EMBL/GenBank/DDBJ whole genome shotgun (WGS) entry which is preliminary data.</text>
</comment>
<dbReference type="Gene3D" id="3.30.160.70">
    <property type="entry name" value="Methylated DNA-protein cysteine methyltransferase domain"/>
    <property type="match status" value="1"/>
</dbReference>
<dbReference type="Gene3D" id="1.10.10.10">
    <property type="entry name" value="Winged helix-like DNA-binding domain superfamily/Winged helix DNA-binding domain"/>
    <property type="match status" value="1"/>
</dbReference>
<keyword evidence="6 9" id="KW-0227">DNA damage</keyword>
<dbReference type="CDD" id="cd06445">
    <property type="entry name" value="ATase"/>
    <property type="match status" value="1"/>
</dbReference>
<evidence type="ECO:0000313" key="15">
    <source>
        <dbReference type="Proteomes" id="UP001430701"/>
    </source>
</evidence>
<dbReference type="eggNOG" id="COG0350">
    <property type="taxonomic scope" value="Bacteria"/>
</dbReference>
<keyword evidence="5 9" id="KW-0808">Transferase</keyword>
<dbReference type="InterPro" id="IPR014048">
    <property type="entry name" value="MethylDNA_cys_MeTrfase_DNA-bd"/>
</dbReference>
<dbReference type="KEGG" id="xtw:AB672_10260"/>
<accession>Z9JHR0</accession>
<evidence type="ECO:0000256" key="4">
    <source>
        <dbReference type="ARBA" id="ARBA00022603"/>
    </source>
</evidence>
<dbReference type="InterPro" id="IPR036631">
    <property type="entry name" value="MGMT_N_sf"/>
</dbReference>
<evidence type="ECO:0000259" key="10">
    <source>
        <dbReference type="Pfam" id="PF01035"/>
    </source>
</evidence>
<dbReference type="GO" id="GO:0003908">
    <property type="term" value="F:methylated-DNA-[protein]-cysteine S-methyltransferase activity"/>
    <property type="evidence" value="ECO:0007669"/>
    <property type="project" value="UniProtKB-UniRule"/>
</dbReference>
<dbReference type="AlphaFoldDB" id="Z9JHR0"/>
<evidence type="ECO:0000256" key="6">
    <source>
        <dbReference type="ARBA" id="ARBA00022763"/>
    </source>
</evidence>
<dbReference type="HAMAP" id="MF_00772">
    <property type="entry name" value="OGT"/>
    <property type="match status" value="1"/>
</dbReference>
<feature type="domain" description="Methylated-DNA-[protein]-cysteine S-methyltransferase DNA binding" evidence="10">
    <location>
        <begin position="80"/>
        <end position="160"/>
    </location>
</feature>
<dbReference type="InterPro" id="IPR036217">
    <property type="entry name" value="MethylDNA_cys_MeTrfase_DNAb"/>
</dbReference>
<dbReference type="InterPro" id="IPR001497">
    <property type="entry name" value="MethylDNA_cys_MeTrfase_AS"/>
</dbReference>
<comment type="similarity">
    <text evidence="2 9">Belongs to the MGMT family.</text>
</comment>
<feature type="domain" description="Methylguanine DNA methyltransferase ribonuclease-like" evidence="11">
    <location>
        <begin position="5"/>
        <end position="76"/>
    </location>
</feature>
<dbReference type="Proteomes" id="UP001430701">
    <property type="component" value="Unassembled WGS sequence"/>
</dbReference>
<comment type="catalytic activity">
    <reaction evidence="1 9">
        <text>a 4-O-methyl-thymidine in DNA + L-cysteinyl-[protein] = a thymidine in DNA + S-methyl-L-cysteinyl-[protein]</text>
        <dbReference type="Rhea" id="RHEA:53428"/>
        <dbReference type="Rhea" id="RHEA-COMP:10131"/>
        <dbReference type="Rhea" id="RHEA-COMP:10132"/>
        <dbReference type="Rhea" id="RHEA-COMP:13555"/>
        <dbReference type="Rhea" id="RHEA-COMP:13556"/>
        <dbReference type="ChEBI" id="CHEBI:29950"/>
        <dbReference type="ChEBI" id="CHEBI:82612"/>
        <dbReference type="ChEBI" id="CHEBI:137386"/>
        <dbReference type="ChEBI" id="CHEBI:137387"/>
        <dbReference type="EC" id="2.1.1.63"/>
    </reaction>
</comment>
<evidence type="ECO:0000256" key="1">
    <source>
        <dbReference type="ARBA" id="ARBA00001286"/>
    </source>
</evidence>
<dbReference type="GO" id="GO:0032259">
    <property type="term" value="P:methylation"/>
    <property type="evidence" value="ECO:0007669"/>
    <property type="project" value="UniProtKB-KW"/>
</dbReference>
<dbReference type="STRING" id="1444770.AF72_09390"/>
<evidence type="ECO:0000256" key="2">
    <source>
        <dbReference type="ARBA" id="ARBA00008711"/>
    </source>
</evidence>
<dbReference type="GO" id="GO:0006307">
    <property type="term" value="P:DNA alkylation repair"/>
    <property type="evidence" value="ECO:0007669"/>
    <property type="project" value="UniProtKB-UniRule"/>
</dbReference>
<dbReference type="OrthoDB" id="9802228at2"/>
<dbReference type="EMBL" id="JDSQ01000015">
    <property type="protein sequence ID" value="EWS77719.1"/>
    <property type="molecule type" value="Genomic_DNA"/>
</dbReference>
<evidence type="ECO:0000259" key="11">
    <source>
        <dbReference type="Pfam" id="PF02870"/>
    </source>
</evidence>
<dbReference type="InterPro" id="IPR036388">
    <property type="entry name" value="WH-like_DNA-bd_sf"/>
</dbReference>
<reference evidence="13" key="2">
    <citation type="submission" date="2021-11" db="EMBL/GenBank/DDBJ databases">
        <title>Genome sequence of Xylella taiwanensis PLS432.</title>
        <authorList>
            <person name="Weng L.-W."/>
            <person name="Su C.-C."/>
            <person name="Tsai C.-W."/>
            <person name="Kuo C.-H."/>
        </authorList>
    </citation>
    <scope>NUCLEOTIDE SEQUENCE</scope>
    <source>
        <strain evidence="13">PLS432</strain>
    </source>
</reference>
<dbReference type="SUPFAM" id="SSF53155">
    <property type="entry name" value="Methylated DNA-protein cysteine methyltransferase domain"/>
    <property type="match status" value="1"/>
</dbReference>
<proteinExistence type="inferred from homology"/>
<comment type="function">
    <text evidence="9">Involved in the cellular defense against the biological effects of O6-methylguanine (O6-MeG) and O4-methylthymine (O4-MeT) in DNA. Repairs the methylated nucleobase in DNA by stoichiometrically transferring the methyl group to a cysteine residue in the enzyme. This is a suicide reaction: the enzyme is irreversibly inactivated.</text>
</comment>
<dbReference type="FunFam" id="1.10.10.10:FF:000214">
    <property type="entry name" value="Methylated-DNA--protein-cysteine methyltransferase"/>
    <property type="match status" value="1"/>
</dbReference>
<dbReference type="GO" id="GO:0005737">
    <property type="term" value="C:cytoplasm"/>
    <property type="evidence" value="ECO:0007669"/>
    <property type="project" value="UniProtKB-SubCell"/>
</dbReference>
<dbReference type="SUPFAM" id="SSF46767">
    <property type="entry name" value="Methylated DNA-protein cysteine methyltransferase, C-terminal domain"/>
    <property type="match status" value="1"/>
</dbReference>
<evidence type="ECO:0000256" key="9">
    <source>
        <dbReference type="HAMAP-Rule" id="MF_00772"/>
    </source>
</evidence>
<dbReference type="Pfam" id="PF02870">
    <property type="entry name" value="Methyltransf_1N"/>
    <property type="match status" value="1"/>
</dbReference>
<dbReference type="InterPro" id="IPR008332">
    <property type="entry name" value="MethylG_MeTrfase_N"/>
</dbReference>
<feature type="active site" description="Nucleophile; methyl group acceptor" evidence="9">
    <location>
        <position position="131"/>
    </location>
</feature>
<dbReference type="Proteomes" id="UP000020406">
    <property type="component" value="Unassembled WGS sequence"/>
</dbReference>
<evidence type="ECO:0000256" key="8">
    <source>
        <dbReference type="ARBA" id="ARBA00049348"/>
    </source>
</evidence>
<keyword evidence="15" id="KW-1185">Reference proteome</keyword>
<dbReference type="EC" id="2.1.1.63" evidence="9"/>
<dbReference type="PANTHER" id="PTHR10815">
    <property type="entry name" value="METHYLATED-DNA--PROTEIN-CYSTEINE METHYLTRANSFERASE"/>
    <property type="match status" value="1"/>
</dbReference>
<keyword evidence="3 9" id="KW-0963">Cytoplasm</keyword>
<organism evidence="12 14">
    <name type="scientific">Xylella taiwanensis</name>
    <dbReference type="NCBI Taxonomy" id="1444770"/>
    <lineage>
        <taxon>Bacteria</taxon>
        <taxon>Pseudomonadati</taxon>
        <taxon>Pseudomonadota</taxon>
        <taxon>Gammaproteobacteria</taxon>
        <taxon>Lysobacterales</taxon>
        <taxon>Lysobacteraceae</taxon>
        <taxon>Xylella</taxon>
    </lineage>
</organism>
<comment type="miscellaneous">
    <text evidence="9">This enzyme catalyzes only one turnover and therefore is not strictly catalytic. According to one definition, an enzyme is a biocatalyst that acts repeatedly and over many reaction cycles.</text>
</comment>
<keyword evidence="7 9" id="KW-0234">DNA repair</keyword>
<dbReference type="PATRIC" id="fig|1444770.3.peg.2229"/>
<evidence type="ECO:0000256" key="5">
    <source>
        <dbReference type="ARBA" id="ARBA00022679"/>
    </source>
</evidence>
<protein>
    <recommendedName>
        <fullName evidence="9">Methylated-DNA--protein-cysteine methyltransferase</fullName>
        <ecNumber evidence="9">2.1.1.63</ecNumber>
    </recommendedName>
    <alternativeName>
        <fullName evidence="9">6-O-methylguanine-DNA methyltransferase</fullName>
        <shortName evidence="9">MGMT</shortName>
    </alternativeName>
    <alternativeName>
        <fullName evidence="9">O-6-methylguanine-DNA-alkyltransferase</fullName>
    </alternativeName>
</protein>
<name>Z9JHR0_9GAMM</name>
<dbReference type="InterPro" id="IPR023546">
    <property type="entry name" value="MGMT"/>
</dbReference>
<dbReference type="PROSITE" id="PS00374">
    <property type="entry name" value="MGMT"/>
    <property type="match status" value="1"/>
</dbReference>
<dbReference type="EMBL" id="JAJPPU010000001">
    <property type="protein sequence ID" value="MCD8471938.1"/>
    <property type="molecule type" value="Genomic_DNA"/>
</dbReference>